<proteinExistence type="predicted"/>
<keyword evidence="2" id="KW-1185">Reference proteome</keyword>
<name>A0A9P6ZJ53_9AGAM</name>
<organism evidence="1 2">
    <name type="scientific">Suillus placidus</name>
    <dbReference type="NCBI Taxonomy" id="48579"/>
    <lineage>
        <taxon>Eukaryota</taxon>
        <taxon>Fungi</taxon>
        <taxon>Dikarya</taxon>
        <taxon>Basidiomycota</taxon>
        <taxon>Agaricomycotina</taxon>
        <taxon>Agaricomycetes</taxon>
        <taxon>Agaricomycetidae</taxon>
        <taxon>Boletales</taxon>
        <taxon>Suillineae</taxon>
        <taxon>Suillaceae</taxon>
        <taxon>Suillus</taxon>
    </lineage>
</organism>
<protein>
    <submittedName>
        <fullName evidence="1">Uncharacterized protein</fullName>
    </submittedName>
</protein>
<comment type="caution">
    <text evidence="1">The sequence shown here is derived from an EMBL/GenBank/DDBJ whole genome shotgun (WGS) entry which is preliminary data.</text>
</comment>
<dbReference type="EMBL" id="JABBWD010000080">
    <property type="protein sequence ID" value="KAG1768263.1"/>
    <property type="molecule type" value="Genomic_DNA"/>
</dbReference>
<gene>
    <name evidence="1" type="ORF">EV702DRAFT_1050065</name>
</gene>
<evidence type="ECO:0000313" key="1">
    <source>
        <dbReference type="EMBL" id="KAG1768263.1"/>
    </source>
</evidence>
<dbReference type="Proteomes" id="UP000714275">
    <property type="component" value="Unassembled WGS sequence"/>
</dbReference>
<accession>A0A9P6ZJ53</accession>
<sequence>MGPPISMNDHIPPAHLSTSRIYISLAYLGPPVSIGNNIPPGPSVIIEDIHNMGPWSGGPYNTEFVTEGARSSTNTADHDLTSPYLSASPRATQASHTSFHILQGNLSTVKAHVQKAYGDWQTAVALQKKASEGGLQIAIH</sequence>
<evidence type="ECO:0000313" key="2">
    <source>
        <dbReference type="Proteomes" id="UP000714275"/>
    </source>
</evidence>
<reference evidence="1" key="1">
    <citation type="journal article" date="2020" name="New Phytol.">
        <title>Comparative genomics reveals dynamic genome evolution in host specialist ectomycorrhizal fungi.</title>
        <authorList>
            <person name="Lofgren L.A."/>
            <person name="Nguyen N.H."/>
            <person name="Vilgalys R."/>
            <person name="Ruytinx J."/>
            <person name="Liao H.L."/>
            <person name="Branco S."/>
            <person name="Kuo A."/>
            <person name="LaButti K."/>
            <person name="Lipzen A."/>
            <person name="Andreopoulos W."/>
            <person name="Pangilinan J."/>
            <person name="Riley R."/>
            <person name="Hundley H."/>
            <person name="Na H."/>
            <person name="Barry K."/>
            <person name="Grigoriev I.V."/>
            <person name="Stajich J.E."/>
            <person name="Kennedy P.G."/>
        </authorList>
    </citation>
    <scope>NUCLEOTIDE SEQUENCE</scope>
    <source>
        <strain evidence="1">DOB743</strain>
    </source>
</reference>
<dbReference type="AlphaFoldDB" id="A0A9P6ZJ53"/>
<dbReference type="OrthoDB" id="2692002at2759"/>